<dbReference type="EMBL" id="WUUU01000024">
    <property type="protein sequence ID" value="MXR20011.1"/>
    <property type="molecule type" value="Genomic_DNA"/>
</dbReference>
<proteinExistence type="predicted"/>
<dbReference type="AlphaFoldDB" id="A0A6B0SJR3"/>
<dbReference type="RefSeq" id="WP_159525575.1">
    <property type="nucleotide sequence ID" value="NZ_WUUU01000024.1"/>
</dbReference>
<evidence type="ECO:0000313" key="2">
    <source>
        <dbReference type="Proteomes" id="UP000471521"/>
    </source>
</evidence>
<accession>A0A6B0SJR3</accession>
<reference evidence="1 2" key="1">
    <citation type="submission" date="2019-12" db="EMBL/GenBank/DDBJ databases">
        <title>Isolation and characterization of three novel carbon monoxide-oxidizing members of Halobacteria from salione crusts and soils.</title>
        <authorList>
            <person name="Myers M.R."/>
            <person name="King G.M."/>
        </authorList>
    </citation>
    <scope>NUCLEOTIDE SEQUENCE [LARGE SCALE GENOMIC DNA]</scope>
    <source>
        <strain evidence="1 2">PCN9</strain>
    </source>
</reference>
<dbReference type="OrthoDB" id="252552at2157"/>
<keyword evidence="2" id="KW-1185">Reference proteome</keyword>
<comment type="caution">
    <text evidence="1">The sequence shown here is derived from an EMBL/GenBank/DDBJ whole genome shotgun (WGS) entry which is preliminary data.</text>
</comment>
<dbReference type="Proteomes" id="UP000471521">
    <property type="component" value="Unassembled WGS sequence"/>
</dbReference>
<dbReference type="Pfam" id="PF26244">
    <property type="entry name" value="DUF8057"/>
    <property type="match status" value="1"/>
</dbReference>
<gene>
    <name evidence="1" type="ORF">GRX66_05130</name>
</gene>
<protein>
    <submittedName>
        <fullName evidence="1">Uncharacterized protein</fullName>
    </submittedName>
</protein>
<dbReference type="InterPro" id="IPR058370">
    <property type="entry name" value="DUF8057"/>
</dbReference>
<sequence length="146" mass="16425">MYDDTFSRDWDETDLDQEEAVWRAYALGVAAALGDRNPDEYRQLVAATGRSLVEMAYDEGKSSAADLDSRLASDDADIDESEFPSRERAVWSQLITYERGSGGEVTTASGDSDRMDLPEFLERVDLDAVDRDDLESLRLPEFLSRK</sequence>
<name>A0A6B0SJR3_9EURY</name>
<organism evidence="1 2">
    <name type="scientific">Halobacterium bonnevillei</name>
    <dbReference type="NCBI Taxonomy" id="2692200"/>
    <lineage>
        <taxon>Archaea</taxon>
        <taxon>Methanobacteriati</taxon>
        <taxon>Methanobacteriota</taxon>
        <taxon>Stenosarchaea group</taxon>
        <taxon>Halobacteria</taxon>
        <taxon>Halobacteriales</taxon>
        <taxon>Halobacteriaceae</taxon>
        <taxon>Halobacterium</taxon>
    </lineage>
</organism>
<evidence type="ECO:0000313" key="1">
    <source>
        <dbReference type="EMBL" id="MXR20011.1"/>
    </source>
</evidence>